<dbReference type="SUPFAM" id="SSF53335">
    <property type="entry name" value="S-adenosyl-L-methionine-dependent methyltransferases"/>
    <property type="match status" value="1"/>
</dbReference>
<dbReference type="AlphaFoldDB" id="A0A6C0KWG2"/>
<accession>A0A6C0KWG2</accession>
<reference evidence="1" key="1">
    <citation type="journal article" date="2020" name="Nature">
        <title>Giant virus diversity and host interactions through global metagenomics.</title>
        <authorList>
            <person name="Schulz F."/>
            <person name="Roux S."/>
            <person name="Paez-Espino D."/>
            <person name="Jungbluth S."/>
            <person name="Walsh D.A."/>
            <person name="Denef V.J."/>
            <person name="McMahon K.D."/>
            <person name="Konstantinidis K.T."/>
            <person name="Eloe-Fadrosh E.A."/>
            <person name="Kyrpides N.C."/>
            <person name="Woyke T."/>
        </authorList>
    </citation>
    <scope>NUCLEOTIDE SEQUENCE</scope>
    <source>
        <strain evidence="1">GVMAG-S-3300013094-109</strain>
    </source>
</reference>
<protein>
    <recommendedName>
        <fullName evidence="2">Sugar O-methyltransferase</fullName>
    </recommendedName>
</protein>
<dbReference type="InterPro" id="IPR029063">
    <property type="entry name" value="SAM-dependent_MTases_sf"/>
</dbReference>
<organism evidence="1">
    <name type="scientific">viral metagenome</name>
    <dbReference type="NCBI Taxonomy" id="1070528"/>
    <lineage>
        <taxon>unclassified sequences</taxon>
        <taxon>metagenomes</taxon>
        <taxon>organismal metagenomes</taxon>
    </lineage>
</organism>
<dbReference type="InterPro" id="IPR030807">
    <property type="entry name" value="Methyltran_NanM"/>
</dbReference>
<proteinExistence type="predicted"/>
<dbReference type="NCBIfam" id="TIGR04371">
    <property type="entry name" value="methyltran_NanM"/>
    <property type="match status" value="1"/>
</dbReference>
<dbReference type="EMBL" id="MN740990">
    <property type="protein sequence ID" value="QHU21591.1"/>
    <property type="molecule type" value="Genomic_DNA"/>
</dbReference>
<evidence type="ECO:0008006" key="2">
    <source>
        <dbReference type="Google" id="ProtNLM"/>
    </source>
</evidence>
<evidence type="ECO:0000313" key="1">
    <source>
        <dbReference type="EMBL" id="QHU21591.1"/>
    </source>
</evidence>
<sequence>MNLISRICNSYKCSLDDEVNEKDDNISQDSMWIHWIKPKLTDILTDCYNNDIEKTYYNISKPYKNNITFGFEDYCTFETFEELETFNDIIIKSCIINLCKSLGLLRVLNPEGGERSDLYKIDIDIEDILLKLDEYFGFKIDFPDVFFENNTTYNWLSYVNVNKDLQNTGIITEENANFHYGKYEKRKYNAEMGIFTSRGILKMRAVHSLHFISRIKETLKDNIINSTILEIGGGLGRNAYYAKKLGVKKYIIIDLPSTCIMSSYYLGKTLGEENITLYSETTDNYVHILPTFEYINNRNVDLVVQFDGLTEMGMINSEKYINNFNKISQLFLSINHEANTYTVNDLYKKNKNIICVHRFLSWYRDGYVEELLKCENNV</sequence>
<name>A0A6C0KWG2_9ZZZZ</name>